<name>X0VAG4_9ZZZZ</name>
<proteinExistence type="predicted"/>
<evidence type="ECO:0000313" key="1">
    <source>
        <dbReference type="EMBL" id="GAG15250.1"/>
    </source>
</evidence>
<dbReference type="AlphaFoldDB" id="X0VAG4"/>
<comment type="caution">
    <text evidence="1">The sequence shown here is derived from an EMBL/GenBank/DDBJ whole genome shotgun (WGS) entry which is preliminary data.</text>
</comment>
<gene>
    <name evidence="1" type="ORF">S01H1_52272</name>
</gene>
<feature type="non-terminal residue" evidence="1">
    <location>
        <position position="1"/>
    </location>
</feature>
<dbReference type="EMBL" id="BARS01033782">
    <property type="protein sequence ID" value="GAG15250.1"/>
    <property type="molecule type" value="Genomic_DNA"/>
</dbReference>
<accession>X0VAG4</accession>
<protein>
    <submittedName>
        <fullName evidence="1">Uncharacterized protein</fullName>
    </submittedName>
</protein>
<organism evidence="1">
    <name type="scientific">marine sediment metagenome</name>
    <dbReference type="NCBI Taxonomy" id="412755"/>
    <lineage>
        <taxon>unclassified sequences</taxon>
        <taxon>metagenomes</taxon>
        <taxon>ecological metagenomes</taxon>
    </lineage>
</organism>
<reference evidence="1" key="1">
    <citation type="journal article" date="2014" name="Front. Microbiol.">
        <title>High frequency of phylogenetically diverse reductive dehalogenase-homologous genes in deep subseafloor sedimentary metagenomes.</title>
        <authorList>
            <person name="Kawai M."/>
            <person name="Futagami T."/>
            <person name="Toyoda A."/>
            <person name="Takaki Y."/>
            <person name="Nishi S."/>
            <person name="Hori S."/>
            <person name="Arai W."/>
            <person name="Tsubouchi T."/>
            <person name="Morono Y."/>
            <person name="Uchiyama I."/>
            <person name="Ito T."/>
            <person name="Fujiyama A."/>
            <person name="Inagaki F."/>
            <person name="Takami H."/>
        </authorList>
    </citation>
    <scope>NUCLEOTIDE SEQUENCE</scope>
    <source>
        <strain evidence="1">Expedition CK06-06</strain>
    </source>
</reference>
<sequence length="31" mass="3579">GKPVSADGKKILVEEFWEDNPNPNYYLLKLT</sequence>